<protein>
    <submittedName>
        <fullName evidence="1">Uncharacterized protein</fullName>
    </submittedName>
</protein>
<organismHost>
    <name type="scientific">Aeropyrum pernix</name>
    <dbReference type="NCBI Taxonomy" id="56636"/>
</organismHost>
<name>D4QF77_APBV1</name>
<evidence type="ECO:0000313" key="1">
    <source>
        <dbReference type="EMBL" id="BAJ06121.1"/>
    </source>
</evidence>
<sequence length="90" mass="10388">MRYNLLLELARLKPQLYLMAIAPGRPPWETVIKAYSEARGLEREVARITLQTSYRSLKGRVVTKRRSLGKVVLTPAGSWRLYLIEVGRFD</sequence>
<proteinExistence type="predicted"/>
<accession>D4QF77</accession>
<evidence type="ECO:0000313" key="2">
    <source>
        <dbReference type="Proteomes" id="UP000011271"/>
    </source>
</evidence>
<keyword evidence="2" id="KW-1185">Reference proteome</keyword>
<dbReference type="Proteomes" id="UP000011271">
    <property type="component" value="Segment"/>
</dbReference>
<reference evidence="1 2" key="1">
    <citation type="journal article" date="2010" name="Virology">
        <title>Diversity of viruses of the hyperthermophilic archaeal genus Aeropyrum, and isolation of the Aeropyrum pernix bacilliform virus 1, APBV1, the first representative of the family Clavaviridae.</title>
        <authorList>
            <person name="Mochizuki T."/>
            <person name="Yoshida T."/>
            <person name="Tanaka R."/>
            <person name="Forterre P."/>
            <person name="Sako Y."/>
            <person name="Prangishvili D."/>
        </authorList>
    </citation>
    <scope>NUCLEOTIDE SEQUENCE [LARGE SCALE GENOMIC DNA]</scope>
    <source>
        <strain evidence="2">Isolate -/Japan/Tanaka/2005</strain>
    </source>
</reference>
<dbReference type="EMBL" id="AB537968">
    <property type="protein sequence ID" value="BAJ06121.1"/>
    <property type="molecule type" value="Genomic_DNA"/>
</dbReference>
<organism evidence="1 2">
    <name type="scientific">Aeropyrum pernix bacilliform virus 1 (isolate -/Japan/Tanaka/2005)</name>
    <name type="common">APBV1</name>
    <dbReference type="NCBI Taxonomy" id="1289471"/>
    <lineage>
        <taxon>Viruses</taxon>
        <taxon>Viruses incertae sedis</taxon>
        <taxon>Clavaviridae</taxon>
        <taxon>Clavavirus</taxon>
        <taxon>Clavavirus yamagawaense</taxon>
    </lineage>
</organism>